<dbReference type="EMBL" id="BDSA01000001">
    <property type="protein sequence ID" value="GBE59532.1"/>
    <property type="molecule type" value="Genomic_DNA"/>
</dbReference>
<evidence type="ECO:0000313" key="2">
    <source>
        <dbReference type="Proteomes" id="UP000236319"/>
    </source>
</evidence>
<dbReference type="GeneID" id="39873302"/>
<comment type="caution">
    <text evidence="1">The sequence shown here is derived from an EMBL/GenBank/DDBJ whole genome shotgun (WGS) entry which is preliminary data.</text>
</comment>
<dbReference type="RefSeq" id="XP_028865775.1">
    <property type="nucleotide sequence ID" value="XM_029009942.1"/>
</dbReference>
<sequence>MTDYRGLVNPEVCFERVKIGEKYLEKNEPELSDPEQYHDGQEVTKSLRFEHLNSECRLHLKRRQDVFPKQPRCLDQERYQPAYQWVPGLHRGLTYPVAKKALDCLDHRHQQHHATKSFDVEYFEPEEDQCLKGQQVQRLWKQCPLNPQPNFHQRLAPLSLHWLHRHLEQNADRVCVDWSLDWEMSLDYSVEYVQKRPPVDSVPDHR</sequence>
<gene>
    <name evidence="1" type="ORF">BOVATA_010250</name>
</gene>
<organism evidence="1 2">
    <name type="scientific">Babesia ovata</name>
    <dbReference type="NCBI Taxonomy" id="189622"/>
    <lineage>
        <taxon>Eukaryota</taxon>
        <taxon>Sar</taxon>
        <taxon>Alveolata</taxon>
        <taxon>Apicomplexa</taxon>
        <taxon>Aconoidasida</taxon>
        <taxon>Piroplasmida</taxon>
        <taxon>Babesiidae</taxon>
        <taxon>Babesia</taxon>
    </lineage>
</organism>
<name>A0A2H6K945_9APIC</name>
<dbReference type="VEuPathDB" id="PiroplasmaDB:BOVATA_010250"/>
<reference evidence="1 2" key="1">
    <citation type="journal article" date="2017" name="BMC Genomics">
        <title>Whole-genome assembly of Babesia ovata and comparative genomics between closely related pathogens.</title>
        <authorList>
            <person name="Yamagishi J."/>
            <person name="Asada M."/>
            <person name="Hakimi H."/>
            <person name="Tanaka T.Q."/>
            <person name="Sugimoto C."/>
            <person name="Kawazu S."/>
        </authorList>
    </citation>
    <scope>NUCLEOTIDE SEQUENCE [LARGE SCALE GENOMIC DNA]</scope>
    <source>
        <strain evidence="1 2">Miyake</strain>
    </source>
</reference>
<accession>A0A2H6K945</accession>
<dbReference type="Proteomes" id="UP000236319">
    <property type="component" value="Unassembled WGS sequence"/>
</dbReference>
<proteinExistence type="predicted"/>
<dbReference type="AlphaFoldDB" id="A0A2H6K945"/>
<protein>
    <submittedName>
        <fullName evidence="1">Uncharacterized protein</fullName>
    </submittedName>
</protein>
<keyword evidence="2" id="KW-1185">Reference proteome</keyword>
<evidence type="ECO:0000313" key="1">
    <source>
        <dbReference type="EMBL" id="GBE59532.1"/>
    </source>
</evidence>